<dbReference type="EMBL" id="CAJNOK010009726">
    <property type="protein sequence ID" value="CAF1096889.1"/>
    <property type="molecule type" value="Genomic_DNA"/>
</dbReference>
<evidence type="ECO:0000313" key="5">
    <source>
        <dbReference type="EMBL" id="CAF3877728.1"/>
    </source>
</evidence>
<evidence type="ECO:0000313" key="3">
    <source>
        <dbReference type="EMBL" id="CAF1113584.1"/>
    </source>
</evidence>
<feature type="non-terminal residue" evidence="3">
    <location>
        <position position="1"/>
    </location>
</feature>
<dbReference type="Pfam" id="PF02992">
    <property type="entry name" value="Transposase_21"/>
    <property type="match status" value="1"/>
</dbReference>
<sequence>ILKDDYVTDEHDNLGNPQNKYEDESPPLYNGSKISVMNAVQMVMKFSLDANLDKSTIIKLMKLVKLILPNPNLLPTTHKSILGTFGKTTLSTTKHLCSHCLSVNKILRNNQITEVVTLDIRSRIRLIIRRNMSLMSEHTELFPQSDISHFSHYRTTTINQVNTITLMLYADGAPLVRSTKRWLWPCFASIVEIPPPARDHEQNIMVVALWVGRGKPGVNVFLNESIQQIKDLMDNGTTIFVDDNEFKIILRTQCFISELPAKSLFLKTVNFNGYYACTCCETSVLYPYNENNYTERTHDEFTRMATEAGGREVVIRGIKGVSALLQILKYPSQIIFDYMHLVYKLIIIDYILSKIQLPHNMNVTFDYSINAINDWKVKHARLFVLYVGLPVLIDCLPSLFLSHFAVYPICIKLLHVPENRNEINMANDLIYYYCPSASLVYNQSIELYSLHSHLHLPKQVDEHGDLAFTSSFSFESCIRYIKNKVHGTKHLAAQISFWCDVETIIRTTKFEIEKSSDINEIDISNHLMDEYRQILLALISIIKQPIEDITFYKRFKQPFITFHTYLYDKHFRCASYIISYINEDDDVIHFDNCILFYKYQDMYFYKYQDMYFVLIQKYQLSNEKISSFVTISQEINEILDKLFSLRVPPGEPLIGYL</sequence>
<protein>
    <submittedName>
        <fullName evidence="3">Uncharacterized protein</fullName>
    </submittedName>
</protein>
<evidence type="ECO:0000313" key="6">
    <source>
        <dbReference type="Proteomes" id="UP000663829"/>
    </source>
</evidence>
<reference evidence="3" key="1">
    <citation type="submission" date="2021-02" db="EMBL/GenBank/DDBJ databases">
        <authorList>
            <person name="Nowell W R."/>
        </authorList>
    </citation>
    <scope>NUCLEOTIDE SEQUENCE</scope>
</reference>
<dbReference type="EMBL" id="CAJOBC010005840">
    <property type="protein sequence ID" value="CAF3877728.1"/>
    <property type="molecule type" value="Genomic_DNA"/>
</dbReference>
<name>A0A814Q0G0_9BILA</name>
<feature type="region of interest" description="Disordered" evidence="1">
    <location>
        <begin position="1"/>
        <end position="25"/>
    </location>
</feature>
<evidence type="ECO:0000256" key="1">
    <source>
        <dbReference type="SAM" id="MobiDB-lite"/>
    </source>
</evidence>
<dbReference type="Proteomes" id="UP000682733">
    <property type="component" value="Unassembled WGS sequence"/>
</dbReference>
<proteinExistence type="predicted"/>
<dbReference type="EMBL" id="CAJNOQ010005840">
    <property type="protein sequence ID" value="CAF1113584.1"/>
    <property type="molecule type" value="Genomic_DNA"/>
</dbReference>
<dbReference type="EMBL" id="CAJOBA010009744">
    <property type="protein sequence ID" value="CAF3858399.1"/>
    <property type="molecule type" value="Genomic_DNA"/>
</dbReference>
<evidence type="ECO:0000313" key="4">
    <source>
        <dbReference type="EMBL" id="CAF3858399.1"/>
    </source>
</evidence>
<accession>A0A814Q0G0</accession>
<evidence type="ECO:0000313" key="2">
    <source>
        <dbReference type="EMBL" id="CAF1096889.1"/>
    </source>
</evidence>
<dbReference type="AlphaFoldDB" id="A0A814Q0G0"/>
<dbReference type="Proteomes" id="UP000681722">
    <property type="component" value="Unassembled WGS sequence"/>
</dbReference>
<dbReference type="Proteomes" id="UP000677228">
    <property type="component" value="Unassembled WGS sequence"/>
</dbReference>
<gene>
    <name evidence="3" type="ORF">GPM918_LOCUS19350</name>
    <name evidence="2" type="ORF">OVA965_LOCUS19097</name>
    <name evidence="5" type="ORF">SRO942_LOCUS19347</name>
    <name evidence="4" type="ORF">TMI583_LOCUS19110</name>
</gene>
<dbReference type="OrthoDB" id="6776248at2759"/>
<keyword evidence="6" id="KW-1185">Reference proteome</keyword>
<dbReference type="InterPro" id="IPR004242">
    <property type="entry name" value="Transposase_21"/>
</dbReference>
<organism evidence="3 6">
    <name type="scientific">Didymodactylos carnosus</name>
    <dbReference type="NCBI Taxonomy" id="1234261"/>
    <lineage>
        <taxon>Eukaryota</taxon>
        <taxon>Metazoa</taxon>
        <taxon>Spiralia</taxon>
        <taxon>Gnathifera</taxon>
        <taxon>Rotifera</taxon>
        <taxon>Eurotatoria</taxon>
        <taxon>Bdelloidea</taxon>
        <taxon>Philodinida</taxon>
        <taxon>Philodinidae</taxon>
        <taxon>Didymodactylos</taxon>
    </lineage>
</organism>
<dbReference type="PANTHER" id="PTHR46579">
    <property type="entry name" value="F5/8 TYPE C DOMAIN-CONTAINING PROTEIN-RELATED"/>
    <property type="match status" value="1"/>
</dbReference>
<comment type="caution">
    <text evidence="3">The sequence shown here is derived from an EMBL/GenBank/DDBJ whole genome shotgun (WGS) entry which is preliminary data.</text>
</comment>
<feature type="compositionally biased region" description="Basic and acidic residues" evidence="1">
    <location>
        <begin position="1"/>
        <end position="13"/>
    </location>
</feature>
<dbReference type="Proteomes" id="UP000663829">
    <property type="component" value="Unassembled WGS sequence"/>
</dbReference>
<dbReference type="PANTHER" id="PTHR46579:SF1">
    <property type="entry name" value="F5_8 TYPE C DOMAIN-CONTAINING PROTEIN"/>
    <property type="match status" value="1"/>
</dbReference>